<dbReference type="EMBL" id="JAOB01000069">
    <property type="protein sequence ID" value="EUA23192.1"/>
    <property type="molecule type" value="Genomic_DNA"/>
</dbReference>
<accession>X7ZU76</accession>
<comment type="caution">
    <text evidence="1">The sequence shown here is derived from an EMBL/GenBank/DDBJ whole genome shotgun (WGS) entry which is preliminary data.</text>
</comment>
<proteinExistence type="predicted"/>
<organism evidence="1">
    <name type="scientific">Mycobacterium xenopi 4042</name>
    <dbReference type="NCBI Taxonomy" id="1299334"/>
    <lineage>
        <taxon>Bacteria</taxon>
        <taxon>Bacillati</taxon>
        <taxon>Actinomycetota</taxon>
        <taxon>Actinomycetes</taxon>
        <taxon>Mycobacteriales</taxon>
        <taxon>Mycobacteriaceae</taxon>
        <taxon>Mycobacterium</taxon>
    </lineage>
</organism>
<gene>
    <name evidence="1" type="ORF">I553_5195</name>
</gene>
<protein>
    <submittedName>
        <fullName evidence="1">Putative cytochrome P450</fullName>
    </submittedName>
</protein>
<dbReference type="PATRIC" id="fig|1299334.3.peg.7153"/>
<sequence>MELNLVVNEWLRRIPEFEVEPGFTPKIKYPANTFSLTSLPLCWEAC</sequence>
<reference evidence="1" key="1">
    <citation type="submission" date="2014-01" db="EMBL/GenBank/DDBJ databases">
        <authorList>
            <person name="Brown-Elliot B."/>
            <person name="Wallace R."/>
            <person name="Lenaerts A."/>
            <person name="Ordway D."/>
            <person name="DeGroote M.A."/>
            <person name="Parker T."/>
            <person name="Sizemore C."/>
            <person name="Tallon L.J."/>
            <person name="Sadzewicz L.K."/>
            <person name="Sengamalay N."/>
            <person name="Fraser C.M."/>
            <person name="Hine E."/>
            <person name="Shefchek K.A."/>
            <person name="Das S.P."/>
            <person name="Tettelin H."/>
        </authorList>
    </citation>
    <scope>NUCLEOTIDE SEQUENCE [LARGE SCALE GENOMIC DNA]</scope>
    <source>
        <strain evidence="1">4042</strain>
    </source>
</reference>
<name>X7ZU76_MYCXE</name>
<dbReference type="AlphaFoldDB" id="X7ZU76"/>
<evidence type="ECO:0000313" key="1">
    <source>
        <dbReference type="EMBL" id="EUA23192.1"/>
    </source>
</evidence>